<dbReference type="EMBL" id="KZ503111">
    <property type="protein sequence ID" value="PKU68245.1"/>
    <property type="molecule type" value="Genomic_DNA"/>
</dbReference>
<organism evidence="2 3">
    <name type="scientific">Dendrobium catenatum</name>
    <dbReference type="NCBI Taxonomy" id="906689"/>
    <lineage>
        <taxon>Eukaryota</taxon>
        <taxon>Viridiplantae</taxon>
        <taxon>Streptophyta</taxon>
        <taxon>Embryophyta</taxon>
        <taxon>Tracheophyta</taxon>
        <taxon>Spermatophyta</taxon>
        <taxon>Magnoliopsida</taxon>
        <taxon>Liliopsida</taxon>
        <taxon>Asparagales</taxon>
        <taxon>Orchidaceae</taxon>
        <taxon>Epidendroideae</taxon>
        <taxon>Malaxideae</taxon>
        <taxon>Dendrobiinae</taxon>
        <taxon>Dendrobium</taxon>
    </lineage>
</organism>
<reference evidence="2 3" key="2">
    <citation type="journal article" date="2017" name="Nature">
        <title>The Apostasia genome and the evolution of orchids.</title>
        <authorList>
            <person name="Zhang G.Q."/>
            <person name="Liu K.W."/>
            <person name="Li Z."/>
            <person name="Lohaus R."/>
            <person name="Hsiao Y.Y."/>
            <person name="Niu S.C."/>
            <person name="Wang J.Y."/>
            <person name="Lin Y.C."/>
            <person name="Xu Q."/>
            <person name="Chen L.J."/>
            <person name="Yoshida K."/>
            <person name="Fujiwara S."/>
            <person name="Wang Z.W."/>
            <person name="Zhang Y.Q."/>
            <person name="Mitsuda N."/>
            <person name="Wang M."/>
            <person name="Liu G.H."/>
            <person name="Pecoraro L."/>
            <person name="Huang H.X."/>
            <person name="Xiao X.J."/>
            <person name="Lin M."/>
            <person name="Wu X.Y."/>
            <person name="Wu W.L."/>
            <person name="Chen Y.Y."/>
            <person name="Chang S.B."/>
            <person name="Sakamoto S."/>
            <person name="Ohme-Takagi M."/>
            <person name="Yagi M."/>
            <person name="Zeng S.J."/>
            <person name="Shen C.Y."/>
            <person name="Yeh C.M."/>
            <person name="Luo Y.B."/>
            <person name="Tsai W.C."/>
            <person name="Van de Peer Y."/>
            <person name="Liu Z.J."/>
        </authorList>
    </citation>
    <scope>NUCLEOTIDE SEQUENCE [LARGE SCALE GENOMIC DNA]</scope>
    <source>
        <tissue evidence="2">The whole plant</tissue>
    </source>
</reference>
<evidence type="ECO:0000313" key="2">
    <source>
        <dbReference type="EMBL" id="PKU68245.1"/>
    </source>
</evidence>
<feature type="compositionally biased region" description="Basic residues" evidence="1">
    <location>
        <begin position="1"/>
        <end position="15"/>
    </location>
</feature>
<dbReference type="AlphaFoldDB" id="A0A2I0VXV9"/>
<protein>
    <submittedName>
        <fullName evidence="2">Uncharacterized protein</fullName>
    </submittedName>
</protein>
<evidence type="ECO:0000313" key="3">
    <source>
        <dbReference type="Proteomes" id="UP000233837"/>
    </source>
</evidence>
<accession>A0A2I0VXV9</accession>
<gene>
    <name evidence="2" type="ORF">MA16_Dca026264</name>
</gene>
<feature type="region of interest" description="Disordered" evidence="1">
    <location>
        <begin position="1"/>
        <end position="60"/>
    </location>
</feature>
<evidence type="ECO:0000256" key="1">
    <source>
        <dbReference type="SAM" id="MobiDB-lite"/>
    </source>
</evidence>
<dbReference type="Proteomes" id="UP000233837">
    <property type="component" value="Unassembled WGS sequence"/>
</dbReference>
<reference evidence="2 3" key="1">
    <citation type="journal article" date="2016" name="Sci. Rep.">
        <title>The Dendrobium catenatum Lindl. genome sequence provides insights into polysaccharide synthase, floral development and adaptive evolution.</title>
        <authorList>
            <person name="Zhang G.Q."/>
            <person name="Xu Q."/>
            <person name="Bian C."/>
            <person name="Tsai W.C."/>
            <person name="Yeh C.M."/>
            <person name="Liu K.W."/>
            <person name="Yoshida K."/>
            <person name="Zhang L.S."/>
            <person name="Chang S.B."/>
            <person name="Chen F."/>
            <person name="Shi Y."/>
            <person name="Su Y.Y."/>
            <person name="Zhang Y.Q."/>
            <person name="Chen L.J."/>
            <person name="Yin Y."/>
            <person name="Lin M."/>
            <person name="Huang H."/>
            <person name="Deng H."/>
            <person name="Wang Z.W."/>
            <person name="Zhu S.L."/>
            <person name="Zhao X."/>
            <person name="Deng C."/>
            <person name="Niu S.C."/>
            <person name="Huang J."/>
            <person name="Wang M."/>
            <person name="Liu G.H."/>
            <person name="Yang H.J."/>
            <person name="Xiao X.J."/>
            <person name="Hsiao Y.Y."/>
            <person name="Wu W.L."/>
            <person name="Chen Y.Y."/>
            <person name="Mitsuda N."/>
            <person name="Ohme-Takagi M."/>
            <person name="Luo Y.B."/>
            <person name="Van de Peer Y."/>
            <person name="Liu Z.J."/>
        </authorList>
    </citation>
    <scope>NUCLEOTIDE SEQUENCE [LARGE SCALE GENOMIC DNA]</scope>
    <source>
        <tissue evidence="2">The whole plant</tissue>
    </source>
</reference>
<keyword evidence="3" id="KW-1185">Reference proteome</keyword>
<feature type="compositionally biased region" description="Low complexity" evidence="1">
    <location>
        <begin position="16"/>
        <end position="32"/>
    </location>
</feature>
<sequence>MTPARRKPPRLRLFHSHSSSPSPVSYLRHTTPTPLPPYSPSFFSKSQEQAEPAGPIRRPSFASPSFRSPLASSLSLNFLKIKMEVSWWLFADVSFGAKPSFDVIRMASRIEEVSHPDQLRKVWLLLHMI</sequence>
<name>A0A2I0VXV9_9ASPA</name>
<proteinExistence type="predicted"/>